<dbReference type="FunFam" id="1.10.472.80:FF:000038">
    <property type="entry name" value="TBC1 domain family member 5"/>
    <property type="match status" value="1"/>
</dbReference>
<dbReference type="PANTHER" id="PTHR22957">
    <property type="entry name" value="TBC1 DOMAIN FAMILY MEMBER GTPASE-ACTIVATING PROTEIN"/>
    <property type="match status" value="1"/>
</dbReference>
<name>A0A5C3MN83_9AGAR</name>
<feature type="region of interest" description="Disordered" evidence="2">
    <location>
        <begin position="409"/>
        <end position="454"/>
    </location>
</feature>
<evidence type="ECO:0000313" key="4">
    <source>
        <dbReference type="EMBL" id="TFK42631.1"/>
    </source>
</evidence>
<dbReference type="Gene3D" id="1.10.8.270">
    <property type="entry name" value="putative rabgap domain of human tbc1 domain family member 14 like domains"/>
    <property type="match status" value="1"/>
</dbReference>
<evidence type="ECO:0000313" key="5">
    <source>
        <dbReference type="Proteomes" id="UP000308652"/>
    </source>
</evidence>
<dbReference type="InterPro" id="IPR035969">
    <property type="entry name" value="Rab-GAP_TBC_sf"/>
</dbReference>
<dbReference type="STRING" id="68775.A0A5C3MN83"/>
<feature type="region of interest" description="Disordered" evidence="2">
    <location>
        <begin position="614"/>
        <end position="727"/>
    </location>
</feature>
<keyword evidence="1" id="KW-0343">GTPase activation</keyword>
<dbReference type="Proteomes" id="UP000308652">
    <property type="component" value="Unassembled WGS sequence"/>
</dbReference>
<accession>A0A5C3MN83</accession>
<feature type="compositionally biased region" description="Polar residues" evidence="2">
    <location>
        <begin position="436"/>
        <end position="451"/>
    </location>
</feature>
<dbReference type="SUPFAM" id="SSF47923">
    <property type="entry name" value="Ypt/Rab-GAP domain of gyp1p"/>
    <property type="match status" value="2"/>
</dbReference>
<sequence length="727" mass="80795">MREMALADRLYPSPSESFGVPGRSIAWKLFLAKDEPLQTSEAPSASHILSSIRISRTKYTALLLEKMKAPDGSYESGIIIPGATALPKKSTKKSSNDLDTNNPLSLHDENPWNAWFASVELRKIIQQDVERTFPEIEFFRDAAIQAQLTNILFLYSSVHEDIGYRQGMHELLAPLYFAVSYDSIPEEDREVEDVELRELCSETWIAADAWSLFEAVMGGVSQWYEWRERTVDNAPSALATHVNLNIPDGQNGIQPYVAPIVKACTRIQSTLLNSTDPQLWKQMQASGIEPQIYGIRWLRLLFTREFNLPDAMKLWDSLFACDPTLELSQWVCVAMLIRIRNELIPADYSNQLTILLRYPSPSSQDVMAGAPHHTSLLIRQALALQMSSTPAAGVSLMIENRNFLNIPLEVPTPPPVQKRGHSGRQQSASAGRIGGDTSSSRGHARQPSSPQMGLPEMIARGLLERGESLGINKTLMSAVSELRRNIPDLASTLATVRTPHQSMTSFPLEDERLSEERPPWEPRTRFEMEREITQLHARDKRLGESLGWIVDALLQDESGAEDKERLKRQKHEALECLSYVRDVLISHTTALDDDRLIGEEEALQRKLRAKKQAEEAAASTKLPPIVSPPAPASVVDSMSRLSNTGRSNRRVSPPPFMTSPVSSGTGQTKFAPWNHTRSSFSNASPAIGSATLPRPPPPTSTSLRVSGKKMDDQTPTSGVYDPLGALK</sequence>
<evidence type="ECO:0000259" key="3">
    <source>
        <dbReference type="PROSITE" id="PS50086"/>
    </source>
</evidence>
<dbReference type="AlphaFoldDB" id="A0A5C3MN83"/>
<evidence type="ECO:0000256" key="1">
    <source>
        <dbReference type="ARBA" id="ARBA00022468"/>
    </source>
</evidence>
<gene>
    <name evidence="4" type="ORF">BDQ12DRAFT_676527</name>
</gene>
<feature type="compositionally biased region" description="Polar residues" evidence="2">
    <location>
        <begin position="675"/>
        <end position="684"/>
    </location>
</feature>
<dbReference type="SMART" id="SM00164">
    <property type="entry name" value="TBC"/>
    <property type="match status" value="1"/>
</dbReference>
<dbReference type="GO" id="GO:0005096">
    <property type="term" value="F:GTPase activator activity"/>
    <property type="evidence" value="ECO:0007669"/>
    <property type="project" value="UniProtKB-KW"/>
</dbReference>
<evidence type="ECO:0000256" key="2">
    <source>
        <dbReference type="SAM" id="MobiDB-lite"/>
    </source>
</evidence>
<proteinExistence type="predicted"/>
<feature type="compositionally biased region" description="Polar residues" evidence="2">
    <location>
        <begin position="659"/>
        <end position="668"/>
    </location>
</feature>
<dbReference type="PROSITE" id="PS50086">
    <property type="entry name" value="TBC_RABGAP"/>
    <property type="match status" value="1"/>
</dbReference>
<reference evidence="4 5" key="1">
    <citation type="journal article" date="2019" name="Nat. Ecol. Evol.">
        <title>Megaphylogeny resolves global patterns of mushroom evolution.</title>
        <authorList>
            <person name="Varga T."/>
            <person name="Krizsan K."/>
            <person name="Foldi C."/>
            <person name="Dima B."/>
            <person name="Sanchez-Garcia M."/>
            <person name="Sanchez-Ramirez S."/>
            <person name="Szollosi G.J."/>
            <person name="Szarkandi J.G."/>
            <person name="Papp V."/>
            <person name="Albert L."/>
            <person name="Andreopoulos W."/>
            <person name="Angelini C."/>
            <person name="Antonin V."/>
            <person name="Barry K.W."/>
            <person name="Bougher N.L."/>
            <person name="Buchanan P."/>
            <person name="Buyck B."/>
            <person name="Bense V."/>
            <person name="Catcheside P."/>
            <person name="Chovatia M."/>
            <person name="Cooper J."/>
            <person name="Damon W."/>
            <person name="Desjardin D."/>
            <person name="Finy P."/>
            <person name="Geml J."/>
            <person name="Haridas S."/>
            <person name="Hughes K."/>
            <person name="Justo A."/>
            <person name="Karasinski D."/>
            <person name="Kautmanova I."/>
            <person name="Kiss B."/>
            <person name="Kocsube S."/>
            <person name="Kotiranta H."/>
            <person name="LaButti K.M."/>
            <person name="Lechner B.E."/>
            <person name="Liimatainen K."/>
            <person name="Lipzen A."/>
            <person name="Lukacs Z."/>
            <person name="Mihaltcheva S."/>
            <person name="Morgado L.N."/>
            <person name="Niskanen T."/>
            <person name="Noordeloos M.E."/>
            <person name="Ohm R.A."/>
            <person name="Ortiz-Santana B."/>
            <person name="Ovrebo C."/>
            <person name="Racz N."/>
            <person name="Riley R."/>
            <person name="Savchenko A."/>
            <person name="Shiryaev A."/>
            <person name="Soop K."/>
            <person name="Spirin V."/>
            <person name="Szebenyi C."/>
            <person name="Tomsovsky M."/>
            <person name="Tulloss R.E."/>
            <person name="Uehling J."/>
            <person name="Grigoriev I.V."/>
            <person name="Vagvolgyi C."/>
            <person name="Papp T."/>
            <person name="Martin F.M."/>
            <person name="Miettinen O."/>
            <person name="Hibbett D.S."/>
            <person name="Nagy L.G."/>
        </authorList>
    </citation>
    <scope>NUCLEOTIDE SEQUENCE [LARGE SCALE GENOMIC DNA]</scope>
    <source>
        <strain evidence="4 5">CBS 166.37</strain>
    </source>
</reference>
<dbReference type="InterPro" id="IPR000195">
    <property type="entry name" value="Rab-GAP-TBC_dom"/>
</dbReference>
<dbReference type="Pfam" id="PF00566">
    <property type="entry name" value="RabGAP-TBC"/>
    <property type="match status" value="1"/>
</dbReference>
<feature type="domain" description="Rab-GAP TBC" evidence="3">
    <location>
        <begin position="105"/>
        <end position="322"/>
    </location>
</feature>
<protein>
    <submittedName>
        <fullName evidence="4">Rab-GTPase-TBC domain-containing protein</fullName>
    </submittedName>
</protein>
<dbReference type="FunFam" id="1.10.8.270:FF:000011">
    <property type="entry name" value="TBC1 domain family member 5"/>
    <property type="match status" value="1"/>
</dbReference>
<dbReference type="GO" id="GO:0005737">
    <property type="term" value="C:cytoplasm"/>
    <property type="evidence" value="ECO:0007669"/>
    <property type="project" value="UniProtKB-ARBA"/>
</dbReference>
<dbReference type="PANTHER" id="PTHR22957:SF337">
    <property type="entry name" value="TBC1 DOMAIN FAMILY MEMBER 5"/>
    <property type="match status" value="1"/>
</dbReference>
<organism evidence="4 5">
    <name type="scientific">Crucibulum laeve</name>
    <dbReference type="NCBI Taxonomy" id="68775"/>
    <lineage>
        <taxon>Eukaryota</taxon>
        <taxon>Fungi</taxon>
        <taxon>Dikarya</taxon>
        <taxon>Basidiomycota</taxon>
        <taxon>Agaricomycotina</taxon>
        <taxon>Agaricomycetes</taxon>
        <taxon>Agaricomycetidae</taxon>
        <taxon>Agaricales</taxon>
        <taxon>Agaricineae</taxon>
        <taxon>Nidulariaceae</taxon>
        <taxon>Crucibulum</taxon>
    </lineage>
</organism>
<dbReference type="OrthoDB" id="27140at2759"/>
<dbReference type="EMBL" id="ML213592">
    <property type="protein sequence ID" value="TFK42631.1"/>
    <property type="molecule type" value="Genomic_DNA"/>
</dbReference>
<dbReference type="Gene3D" id="1.10.472.80">
    <property type="entry name" value="Ypt/Rab-GAP domain of gyp1p, domain 3"/>
    <property type="match status" value="1"/>
</dbReference>
<keyword evidence="5" id="KW-1185">Reference proteome</keyword>